<evidence type="ECO:0000256" key="1">
    <source>
        <dbReference type="ARBA" id="ARBA00003314"/>
    </source>
</evidence>
<keyword evidence="3 9" id="KW-0963">Cytoplasm</keyword>
<evidence type="ECO:0000256" key="3">
    <source>
        <dbReference type="ARBA" id="ARBA00022490"/>
    </source>
</evidence>
<dbReference type="Proteomes" id="UP001302249">
    <property type="component" value="Chromosome"/>
</dbReference>
<feature type="domain" description="Methionyl/Leucyl tRNA synthetase" evidence="10">
    <location>
        <begin position="153"/>
        <end position="363"/>
    </location>
</feature>
<comment type="catalytic activity">
    <reaction evidence="9">
        <text>tRNA(Met) + L-methionine + ATP = L-methionyl-tRNA(Met) + AMP + diphosphate</text>
        <dbReference type="Rhea" id="RHEA:13481"/>
        <dbReference type="Rhea" id="RHEA-COMP:9667"/>
        <dbReference type="Rhea" id="RHEA-COMP:9698"/>
        <dbReference type="ChEBI" id="CHEBI:30616"/>
        <dbReference type="ChEBI" id="CHEBI:33019"/>
        <dbReference type="ChEBI" id="CHEBI:57844"/>
        <dbReference type="ChEBI" id="CHEBI:78442"/>
        <dbReference type="ChEBI" id="CHEBI:78530"/>
        <dbReference type="ChEBI" id="CHEBI:456215"/>
        <dbReference type="EC" id="6.1.1.10"/>
    </reaction>
</comment>
<keyword evidence="8 9" id="KW-0030">Aminoacyl-tRNA synthetase</keyword>
<comment type="subcellular location">
    <subcellularLocation>
        <location evidence="2 9">Cytoplasm</location>
    </subcellularLocation>
</comment>
<dbReference type="RefSeq" id="WP_313913070.1">
    <property type="nucleotide sequence ID" value="NZ_CP135076.1"/>
</dbReference>
<evidence type="ECO:0000313" key="12">
    <source>
        <dbReference type="EMBL" id="WNO52530.1"/>
    </source>
</evidence>
<dbReference type="InterPro" id="IPR009080">
    <property type="entry name" value="tRNAsynth_Ia_anticodon-bd"/>
</dbReference>
<accession>A0ABZ0B5E1</accession>
<keyword evidence="5 9" id="KW-0547">Nucleotide-binding</keyword>
<gene>
    <name evidence="9 12" type="primary">metG</name>
    <name evidence="12" type="ORF">RPR59_08585</name>
</gene>
<evidence type="ECO:0000256" key="6">
    <source>
        <dbReference type="ARBA" id="ARBA00022840"/>
    </source>
</evidence>
<dbReference type="CDD" id="cd00814">
    <property type="entry name" value="MetRS_core"/>
    <property type="match status" value="1"/>
</dbReference>
<name>A0ABZ0B5E1_9SPHN</name>
<sequence>MAKPYYITTAIHYPNGRPHIGHAYEMIAADAVARFQRQAGRDVRFQTGTDEHGLKMVQTARDRNIPVRTLADEMSGYFRVMADGLDIGYDRFIRTVEPAHYAASQTIWKAMEASGDLYLDRYEGWYSVRDEAFYEEKELQPGEGDVKLSPQGTPVEWTSEETWFFRLSKYQQPLLDHYAANPDFIRPESRRNEIMRFVEGGLSDLSVSRTSFDWGVPVPDSTGHVMYVWVDALTNYISGAGYPTDETAFSKWWPADLHLIGKDIVRFHAVYWPAFLMSAGLPLPHQIFGHGFVLNRGEKMSKSTGNIVDPMDLARTYGVDSLRYFLLRDISFGQDGSYSEEAIVTRANADLSNSFGNLAQRTLAFIAKNCGGELPGEGRSEAVDADLLTTVGSAIESYRGEFEKLALSQATEAWMRGVFACNQYIDAQAPWALRKNDPARMQAVLRTLVLAIRDLAIAILPVIPRSADKLLDQLGITARGHAALGDHTWYDAARGAGFRIAPPSPIFPRLTIAETEDSPA</sequence>
<dbReference type="InterPro" id="IPR023457">
    <property type="entry name" value="Met-tRNA_synth_2"/>
</dbReference>
<dbReference type="Gene3D" id="1.10.730.10">
    <property type="entry name" value="Isoleucyl-tRNA Synthetase, Domain 1"/>
    <property type="match status" value="1"/>
</dbReference>
<dbReference type="Gene3D" id="3.40.50.620">
    <property type="entry name" value="HUPs"/>
    <property type="match status" value="1"/>
</dbReference>
<dbReference type="EC" id="6.1.1.10" evidence="9"/>
<feature type="domain" description="Methionyl-tRNA synthetase anticodon-binding" evidence="11">
    <location>
        <begin position="375"/>
        <end position="514"/>
    </location>
</feature>
<keyword evidence="6 9" id="KW-0067">ATP-binding</keyword>
<dbReference type="Pfam" id="PF19303">
    <property type="entry name" value="Anticodon_3"/>
    <property type="match status" value="1"/>
</dbReference>
<dbReference type="InterPro" id="IPR014729">
    <property type="entry name" value="Rossmann-like_a/b/a_fold"/>
</dbReference>
<dbReference type="PANTHER" id="PTHR43326:SF1">
    <property type="entry name" value="METHIONINE--TRNA LIGASE, MITOCHONDRIAL"/>
    <property type="match status" value="1"/>
</dbReference>
<evidence type="ECO:0000256" key="9">
    <source>
        <dbReference type="HAMAP-Rule" id="MF_01228"/>
    </source>
</evidence>
<evidence type="ECO:0000256" key="4">
    <source>
        <dbReference type="ARBA" id="ARBA00022598"/>
    </source>
</evidence>
<dbReference type="NCBIfam" id="TIGR00398">
    <property type="entry name" value="metG"/>
    <property type="match status" value="1"/>
</dbReference>
<keyword evidence="7 9" id="KW-0648">Protein biosynthesis</keyword>
<comment type="caution">
    <text evidence="9">Lacks conserved residue(s) required for the propagation of feature annotation.</text>
</comment>
<evidence type="ECO:0000259" key="10">
    <source>
        <dbReference type="Pfam" id="PF09334"/>
    </source>
</evidence>
<evidence type="ECO:0000256" key="8">
    <source>
        <dbReference type="ARBA" id="ARBA00023146"/>
    </source>
</evidence>
<feature type="short sequence motif" description="'KMSKS' region" evidence="9">
    <location>
        <begin position="299"/>
        <end position="303"/>
    </location>
</feature>
<dbReference type="InterPro" id="IPR041872">
    <property type="entry name" value="Anticodon_Met"/>
</dbReference>
<comment type="function">
    <text evidence="1 9">Is required not only for elongation of protein synthesis but also for the initiation of all mRNA translation through initiator tRNA(fMet) aminoacylation.</text>
</comment>
<evidence type="ECO:0000259" key="11">
    <source>
        <dbReference type="Pfam" id="PF19303"/>
    </source>
</evidence>
<evidence type="ECO:0000256" key="7">
    <source>
        <dbReference type="ARBA" id="ARBA00022917"/>
    </source>
</evidence>
<dbReference type="InterPro" id="IPR014758">
    <property type="entry name" value="Met-tRNA_synth"/>
</dbReference>
<dbReference type="CDD" id="cd07957">
    <property type="entry name" value="Anticodon_Ia_Met"/>
    <property type="match status" value="1"/>
</dbReference>
<dbReference type="PANTHER" id="PTHR43326">
    <property type="entry name" value="METHIONYL-TRNA SYNTHETASE"/>
    <property type="match status" value="1"/>
</dbReference>
<evidence type="ECO:0000313" key="13">
    <source>
        <dbReference type="Proteomes" id="UP001302249"/>
    </source>
</evidence>
<dbReference type="HAMAP" id="MF_01228">
    <property type="entry name" value="Met_tRNA_synth_type2"/>
    <property type="match status" value="1"/>
</dbReference>
<dbReference type="PRINTS" id="PR01041">
    <property type="entry name" value="TRNASYNTHMET"/>
</dbReference>
<dbReference type="Gene3D" id="2.170.220.10">
    <property type="match status" value="1"/>
</dbReference>
<keyword evidence="13" id="KW-1185">Reference proteome</keyword>
<dbReference type="InterPro" id="IPR001412">
    <property type="entry name" value="aa-tRNA-synth_I_CS"/>
</dbReference>
<proteinExistence type="inferred from homology"/>
<feature type="domain" description="Methionyl/Leucyl tRNA synthetase" evidence="10">
    <location>
        <begin position="5"/>
        <end position="139"/>
    </location>
</feature>
<dbReference type="NCBIfam" id="NF008900">
    <property type="entry name" value="PRK12267.1"/>
    <property type="match status" value="1"/>
</dbReference>
<keyword evidence="4 9" id="KW-0436">Ligase</keyword>
<dbReference type="InterPro" id="IPR015413">
    <property type="entry name" value="Methionyl/Leucyl_tRNA_Synth"/>
</dbReference>
<dbReference type="SUPFAM" id="SSF47323">
    <property type="entry name" value="Anticodon-binding domain of a subclass of class I aminoacyl-tRNA synthetases"/>
    <property type="match status" value="1"/>
</dbReference>
<evidence type="ECO:0000256" key="5">
    <source>
        <dbReference type="ARBA" id="ARBA00022741"/>
    </source>
</evidence>
<dbReference type="EMBL" id="CP135076">
    <property type="protein sequence ID" value="WNO52530.1"/>
    <property type="molecule type" value="Genomic_DNA"/>
</dbReference>
<organism evidence="12 13">
    <name type="scientific">Stakelama saccharophila</name>
    <dbReference type="NCBI Taxonomy" id="3075605"/>
    <lineage>
        <taxon>Bacteria</taxon>
        <taxon>Pseudomonadati</taxon>
        <taxon>Pseudomonadota</taxon>
        <taxon>Alphaproteobacteria</taxon>
        <taxon>Sphingomonadales</taxon>
        <taxon>Sphingomonadaceae</taxon>
        <taxon>Stakelama</taxon>
    </lineage>
</organism>
<evidence type="ECO:0000256" key="2">
    <source>
        <dbReference type="ARBA" id="ARBA00004496"/>
    </source>
</evidence>
<comment type="subunit">
    <text evidence="9">Monomer.</text>
</comment>
<dbReference type="GO" id="GO:0004825">
    <property type="term" value="F:methionine-tRNA ligase activity"/>
    <property type="evidence" value="ECO:0007669"/>
    <property type="project" value="UniProtKB-EC"/>
</dbReference>
<dbReference type="InterPro" id="IPR033911">
    <property type="entry name" value="MetRS_core"/>
</dbReference>
<protein>
    <recommendedName>
        <fullName evidence="9">Methionine--tRNA ligase</fullName>
        <ecNumber evidence="9">6.1.1.10</ecNumber>
    </recommendedName>
    <alternativeName>
        <fullName evidence="9">Methionyl-tRNA synthetase</fullName>
        <shortName evidence="9">MetRS</shortName>
    </alternativeName>
</protein>
<dbReference type="PROSITE" id="PS00178">
    <property type="entry name" value="AA_TRNA_LIGASE_I"/>
    <property type="match status" value="1"/>
</dbReference>
<dbReference type="SUPFAM" id="SSF52374">
    <property type="entry name" value="Nucleotidylyl transferase"/>
    <property type="match status" value="1"/>
</dbReference>
<dbReference type="Pfam" id="PF09334">
    <property type="entry name" value="tRNA-synt_1g"/>
    <property type="match status" value="2"/>
</dbReference>
<comment type="similarity">
    <text evidence="9">Belongs to the class-I aminoacyl-tRNA synthetase family. MetG type 2B subfamily.</text>
</comment>
<reference evidence="12 13" key="1">
    <citation type="submission" date="2023-09" db="EMBL/GenBank/DDBJ databases">
        <authorList>
            <person name="Rey-Velasco X."/>
        </authorList>
    </citation>
    <scope>NUCLEOTIDE SEQUENCE [LARGE SCALE GENOMIC DNA]</scope>
    <source>
        <strain evidence="12 13">W311</strain>
    </source>
</reference>